<evidence type="ECO:0000256" key="1">
    <source>
        <dbReference type="SAM" id="MobiDB-lite"/>
    </source>
</evidence>
<dbReference type="SUPFAM" id="SSF52087">
    <property type="entry name" value="CRAL/TRIO domain"/>
    <property type="match status" value="1"/>
</dbReference>
<feature type="region of interest" description="Disordered" evidence="1">
    <location>
        <begin position="1"/>
        <end position="23"/>
    </location>
</feature>
<evidence type="ECO:0000313" key="4">
    <source>
        <dbReference type="Proteomes" id="UP001153069"/>
    </source>
</evidence>
<gene>
    <name evidence="3" type="ORF">SEMRO_628_G178080.1</name>
</gene>
<dbReference type="InterPro" id="IPR036865">
    <property type="entry name" value="CRAL-TRIO_dom_sf"/>
</dbReference>
<protein>
    <recommendedName>
        <fullName evidence="2">CRAL-TRIO domain-containing protein</fullName>
    </recommendedName>
</protein>
<evidence type="ECO:0000259" key="2">
    <source>
        <dbReference type="Pfam" id="PF00650"/>
    </source>
</evidence>
<accession>A0A9N8HJ17</accession>
<comment type="caution">
    <text evidence="3">The sequence shown here is derived from an EMBL/GenBank/DDBJ whole genome shotgun (WGS) entry which is preliminary data.</text>
</comment>
<feature type="domain" description="CRAL-TRIO" evidence="2">
    <location>
        <begin position="143"/>
        <end position="232"/>
    </location>
</feature>
<sequence length="282" mass="32469">MNNPGAAAPDAVDPDAAPLPNHNPIFHLTAEEKRQAMDLKEAVEAADHIENLSDFDYVTMTLGCDGDIPRAVDATYKLQSFRKLYNIQETPQDGVAALRGLMLSQPETILEICYLPTEHTYWFFVDFSKFRPALVQSYDDWRHFQAGAYYIYRAMASNLQSIKTGAITMIECDGVTTDNVSLEFEERIFIELFSYYPVRYKETFCLHSPMAFVVFLGVIKRFMSNRMLRSIQTAATFNGYDGRVDQLFKMPTVEIAQERLLSRMETYLTERYQNERDFSLND</sequence>
<dbReference type="Gene3D" id="3.40.525.10">
    <property type="entry name" value="CRAL-TRIO lipid binding domain"/>
    <property type="match status" value="1"/>
</dbReference>
<proteinExistence type="predicted"/>
<evidence type="ECO:0000313" key="3">
    <source>
        <dbReference type="EMBL" id="CAB9514045.1"/>
    </source>
</evidence>
<dbReference type="Proteomes" id="UP001153069">
    <property type="component" value="Unassembled WGS sequence"/>
</dbReference>
<reference evidence="3" key="1">
    <citation type="submission" date="2020-06" db="EMBL/GenBank/DDBJ databases">
        <authorList>
            <consortium name="Plant Systems Biology data submission"/>
        </authorList>
    </citation>
    <scope>NUCLEOTIDE SEQUENCE</scope>
    <source>
        <strain evidence="3">D6</strain>
    </source>
</reference>
<dbReference type="Pfam" id="PF00650">
    <property type="entry name" value="CRAL_TRIO"/>
    <property type="match status" value="1"/>
</dbReference>
<organism evidence="3 4">
    <name type="scientific">Seminavis robusta</name>
    <dbReference type="NCBI Taxonomy" id="568900"/>
    <lineage>
        <taxon>Eukaryota</taxon>
        <taxon>Sar</taxon>
        <taxon>Stramenopiles</taxon>
        <taxon>Ochrophyta</taxon>
        <taxon>Bacillariophyta</taxon>
        <taxon>Bacillariophyceae</taxon>
        <taxon>Bacillariophycidae</taxon>
        <taxon>Naviculales</taxon>
        <taxon>Naviculaceae</taxon>
        <taxon>Seminavis</taxon>
    </lineage>
</organism>
<dbReference type="AlphaFoldDB" id="A0A9N8HJ17"/>
<name>A0A9N8HJ17_9STRA</name>
<dbReference type="InterPro" id="IPR001251">
    <property type="entry name" value="CRAL-TRIO_dom"/>
</dbReference>
<dbReference type="EMBL" id="CAICTM010000627">
    <property type="protein sequence ID" value="CAB9514045.1"/>
    <property type="molecule type" value="Genomic_DNA"/>
</dbReference>
<keyword evidence="4" id="KW-1185">Reference proteome</keyword>
<feature type="compositionally biased region" description="Low complexity" evidence="1">
    <location>
        <begin position="1"/>
        <end position="18"/>
    </location>
</feature>